<proteinExistence type="inferred from homology"/>
<keyword evidence="13" id="KW-0472">Membrane</keyword>
<accession>A0A085M5S1</accession>
<dbReference type="Gene3D" id="3.40.50.620">
    <property type="entry name" value="HUPs"/>
    <property type="match status" value="1"/>
</dbReference>
<dbReference type="PANTHER" id="PTHR12196">
    <property type="entry name" value="DOMAIN OF UNKNOWN FUNCTION 71 DUF71 -CONTAINING PROTEIN"/>
    <property type="match status" value="1"/>
</dbReference>
<dbReference type="GO" id="GO:0017183">
    <property type="term" value="P:protein histidyl modification to diphthamide"/>
    <property type="evidence" value="ECO:0007669"/>
    <property type="project" value="UniProtKB-UniPathway"/>
</dbReference>
<comment type="catalytic activity">
    <reaction evidence="12">
        <text>diphthine-[translation elongation factor 2] + NH4(+) + ATP = diphthamide-[translation elongation factor 2] + AMP + diphosphate + H(+)</text>
        <dbReference type="Rhea" id="RHEA:19753"/>
        <dbReference type="Rhea" id="RHEA-COMP:10172"/>
        <dbReference type="Rhea" id="RHEA-COMP:10174"/>
        <dbReference type="ChEBI" id="CHEBI:15378"/>
        <dbReference type="ChEBI" id="CHEBI:16692"/>
        <dbReference type="ChEBI" id="CHEBI:28938"/>
        <dbReference type="ChEBI" id="CHEBI:30616"/>
        <dbReference type="ChEBI" id="CHEBI:33019"/>
        <dbReference type="ChEBI" id="CHEBI:82696"/>
        <dbReference type="ChEBI" id="CHEBI:456215"/>
        <dbReference type="EC" id="6.3.1.14"/>
    </reaction>
</comment>
<dbReference type="InterPro" id="IPR030662">
    <property type="entry name" value="DPH6/MJ0570"/>
</dbReference>
<evidence type="ECO:0000256" key="10">
    <source>
        <dbReference type="ARBA" id="ARBA00031552"/>
    </source>
</evidence>
<comment type="similarity">
    <text evidence="2">Belongs to the Diphthine--ammonia ligase family.</text>
</comment>
<dbReference type="EMBL" id="KL363226">
    <property type="protein sequence ID" value="KFD52567.1"/>
    <property type="molecule type" value="Genomic_DNA"/>
</dbReference>
<dbReference type="InterPro" id="IPR014729">
    <property type="entry name" value="Rossmann-like_a/b/a_fold"/>
</dbReference>
<comment type="pathway">
    <text evidence="1">Protein modification; peptidyl-diphthamide biosynthesis.</text>
</comment>
<dbReference type="CDD" id="cd01994">
    <property type="entry name" value="AANH_PF0828-like"/>
    <property type="match status" value="1"/>
</dbReference>
<name>A0A085M5S1_9BILA</name>
<dbReference type="GO" id="GO:0005524">
    <property type="term" value="F:ATP binding"/>
    <property type="evidence" value="ECO:0007669"/>
    <property type="project" value="UniProtKB-KW"/>
</dbReference>
<evidence type="ECO:0000256" key="2">
    <source>
        <dbReference type="ARBA" id="ARBA00008496"/>
    </source>
</evidence>
<feature type="non-terminal residue" evidence="15">
    <location>
        <position position="1"/>
    </location>
</feature>
<evidence type="ECO:0000256" key="4">
    <source>
        <dbReference type="ARBA" id="ARBA00018426"/>
    </source>
</evidence>
<dbReference type="FunFam" id="3.40.50.620:FF:000145">
    <property type="entry name" value="ATP-binding domain containing protein"/>
    <property type="match status" value="1"/>
</dbReference>
<evidence type="ECO:0000256" key="3">
    <source>
        <dbReference type="ARBA" id="ARBA00012089"/>
    </source>
</evidence>
<dbReference type="Proteomes" id="UP000030764">
    <property type="component" value="Unassembled WGS sequence"/>
</dbReference>
<dbReference type="Pfam" id="PF01902">
    <property type="entry name" value="Diphthami_syn_2"/>
    <property type="match status" value="1"/>
</dbReference>
<protein>
    <recommendedName>
        <fullName evidence="4">Diphthine--ammonia ligase</fullName>
        <ecNumber evidence="3">6.3.1.14</ecNumber>
    </recommendedName>
    <alternativeName>
        <fullName evidence="9">ATP-binding domain-containing protein 4</fullName>
    </alternativeName>
    <alternativeName>
        <fullName evidence="8">Diphthamide synthase</fullName>
    </alternativeName>
    <alternativeName>
        <fullName evidence="10">Diphthamide synthetase</fullName>
    </alternativeName>
    <alternativeName>
        <fullName evidence="11">Protein DPH6 homolog</fullName>
    </alternativeName>
</protein>
<feature type="domain" description="Diphthamide synthase" evidence="14">
    <location>
        <begin position="261"/>
        <end position="488"/>
    </location>
</feature>
<evidence type="ECO:0000256" key="7">
    <source>
        <dbReference type="ARBA" id="ARBA00022840"/>
    </source>
</evidence>
<gene>
    <name evidence="15" type="ORF">M513_06601</name>
</gene>
<evidence type="ECO:0000259" key="14">
    <source>
        <dbReference type="Pfam" id="PF01902"/>
    </source>
</evidence>
<evidence type="ECO:0000256" key="9">
    <source>
        <dbReference type="ARBA" id="ARBA00031202"/>
    </source>
</evidence>
<keyword evidence="7" id="KW-0067">ATP-binding</keyword>
<dbReference type="NCBIfam" id="TIGR00290">
    <property type="entry name" value="MJ0570_dom"/>
    <property type="match status" value="1"/>
</dbReference>
<evidence type="ECO:0000256" key="8">
    <source>
        <dbReference type="ARBA" id="ARBA00029814"/>
    </source>
</evidence>
<keyword evidence="13" id="KW-0812">Transmembrane</keyword>
<dbReference type="SUPFAM" id="SSF52402">
    <property type="entry name" value="Adenine nucleotide alpha hydrolases-like"/>
    <property type="match status" value="1"/>
</dbReference>
<dbReference type="Gene3D" id="3.90.1490.10">
    <property type="entry name" value="putative n-type atp pyrophosphatase, domain 2"/>
    <property type="match status" value="1"/>
</dbReference>
<evidence type="ECO:0000256" key="1">
    <source>
        <dbReference type="ARBA" id="ARBA00005156"/>
    </source>
</evidence>
<feature type="transmembrane region" description="Helical" evidence="13">
    <location>
        <begin position="12"/>
        <end position="32"/>
    </location>
</feature>
<organism evidence="15 16">
    <name type="scientific">Trichuris suis</name>
    <name type="common">pig whipworm</name>
    <dbReference type="NCBI Taxonomy" id="68888"/>
    <lineage>
        <taxon>Eukaryota</taxon>
        <taxon>Metazoa</taxon>
        <taxon>Ecdysozoa</taxon>
        <taxon>Nematoda</taxon>
        <taxon>Enoplea</taxon>
        <taxon>Dorylaimia</taxon>
        <taxon>Trichinellida</taxon>
        <taxon>Trichuridae</taxon>
        <taxon>Trichuris</taxon>
    </lineage>
</organism>
<dbReference type="GO" id="GO:0017178">
    <property type="term" value="F:diphthine-ammonia ligase activity"/>
    <property type="evidence" value="ECO:0007669"/>
    <property type="project" value="UniProtKB-EC"/>
</dbReference>
<dbReference type="EC" id="6.3.1.14" evidence="3"/>
<sequence length="501" mass="56978">QVNLISFKYCTIRFWCFTFILKLPSAVSSSWIHVIKPRFICAMYLTSAFISFALLLNAYCNGEENLGSLFLGYSCPRTDEELKEVEASSGRTREICEKKCVLERAEWRKHNQTTDEYMYAYERYNDCYLGCVDLLTAALDDSSEVNGFSLPTSNFNEDNGTFWMEDAKVEAIENEINDKCNMECKLTRSAMEKNEDDEDAKERHLGCLLVCFSELDVHVQKISIFMWASRACKCLCFMTFQLCVFQQKTPRYCHALYMEMDGGKDSCYNLCQCVDYGHIPACVAQLIPPSGCDELDSYMFQTVGHEAVPFISCAMSLPILRRTICGHSVVCDMQYSPNEQDEVEDLFSLMKEAKEQYQVEAVAVGAICSNYQKERVANVCERLDLDMLAYLWQRDQADLLQEMLNAGLHAILVKTSSLGLDPSLHLGKELNEMLPHFLTLNEKYGFNVCGEGGEYETLVTDCSIFRYELLITNAEVTITSADSVCAVGHLRNLSFRLESKT</sequence>
<keyword evidence="5" id="KW-0436">Ligase</keyword>
<evidence type="ECO:0000256" key="11">
    <source>
        <dbReference type="ARBA" id="ARBA00032849"/>
    </source>
</evidence>
<dbReference type="InterPro" id="IPR002761">
    <property type="entry name" value="Diphthami_syn_dom"/>
</dbReference>
<dbReference type="AlphaFoldDB" id="A0A085M5S1"/>
<evidence type="ECO:0000313" key="15">
    <source>
        <dbReference type="EMBL" id="KFD52567.1"/>
    </source>
</evidence>
<evidence type="ECO:0000256" key="13">
    <source>
        <dbReference type="SAM" id="Phobius"/>
    </source>
</evidence>
<evidence type="ECO:0000256" key="5">
    <source>
        <dbReference type="ARBA" id="ARBA00022598"/>
    </source>
</evidence>
<evidence type="ECO:0000256" key="6">
    <source>
        <dbReference type="ARBA" id="ARBA00022741"/>
    </source>
</evidence>
<dbReference type="FunFam" id="3.90.1490.10:FF:000001">
    <property type="entry name" value="Diphthine--ammonia ligase"/>
    <property type="match status" value="1"/>
</dbReference>
<evidence type="ECO:0000256" key="12">
    <source>
        <dbReference type="ARBA" id="ARBA00048108"/>
    </source>
</evidence>
<evidence type="ECO:0000313" key="16">
    <source>
        <dbReference type="Proteomes" id="UP000030764"/>
    </source>
</evidence>
<dbReference type="UniPathway" id="UPA00559"/>
<feature type="non-terminal residue" evidence="15">
    <location>
        <position position="501"/>
    </location>
</feature>
<keyword evidence="13" id="KW-1133">Transmembrane helix</keyword>
<keyword evidence="6" id="KW-0547">Nucleotide-binding</keyword>
<dbReference type="PANTHER" id="PTHR12196:SF2">
    <property type="entry name" value="DIPHTHINE--AMMONIA LIGASE"/>
    <property type="match status" value="1"/>
</dbReference>
<reference evidence="15 16" key="1">
    <citation type="journal article" date="2014" name="Nat. Genet.">
        <title>Genome and transcriptome of the porcine whipworm Trichuris suis.</title>
        <authorList>
            <person name="Jex A.R."/>
            <person name="Nejsum P."/>
            <person name="Schwarz E.M."/>
            <person name="Hu L."/>
            <person name="Young N.D."/>
            <person name="Hall R.S."/>
            <person name="Korhonen P.K."/>
            <person name="Liao S."/>
            <person name="Thamsborg S."/>
            <person name="Xia J."/>
            <person name="Xu P."/>
            <person name="Wang S."/>
            <person name="Scheerlinck J.P."/>
            <person name="Hofmann A."/>
            <person name="Sternberg P.W."/>
            <person name="Wang J."/>
            <person name="Gasser R.B."/>
        </authorList>
    </citation>
    <scope>NUCLEOTIDE SEQUENCE [LARGE SCALE GENOMIC DNA]</scope>
    <source>
        <strain evidence="15">DCEP-RM93M</strain>
    </source>
</reference>
<keyword evidence="16" id="KW-1185">Reference proteome</keyword>